<comment type="caution">
    <text evidence="3">The sequence shown here is derived from an EMBL/GenBank/DDBJ whole genome shotgun (WGS) entry which is preliminary data.</text>
</comment>
<accession>A0ABW3AQH9</accession>
<feature type="signal peptide" evidence="1">
    <location>
        <begin position="1"/>
        <end position="23"/>
    </location>
</feature>
<sequence length="291" mass="32740">MRIWFVSVCLLVSLAGISEISCAQKTFDKQGHRGGRGLMPENTIAAMKKAVDLGVTLEMDISFTKEKLPIVSHDQYINPKFSLKANGDTLTFAEAKKARLYDLTYQQIESYDVGSKFYPQFPQQKKIPAHIPLLSALIDSVEAYARQRGLPPPHYNIETKTSPKGDNIEHPAPQEFVDRLIDVLEKQGILKRVIIQSFDSRTLEIVHHAYPDVPTAWLVSNKKTLNQNLAALTFTPSIYSPEHSMVTSEDIITCHKRGIKVIPWTVNDPQKIQDLKTLGVDGIISDYPDRL</sequence>
<dbReference type="InterPro" id="IPR017946">
    <property type="entry name" value="PLC-like_Pdiesterase_TIM-brl"/>
</dbReference>
<dbReference type="EMBL" id="JBHTHZ010000002">
    <property type="protein sequence ID" value="MFD0792751.1"/>
    <property type="molecule type" value="Genomic_DNA"/>
</dbReference>
<protein>
    <submittedName>
        <fullName evidence="3">Glycerophosphodiester phosphodiesterase</fullName>
    </submittedName>
</protein>
<dbReference type="Pfam" id="PF03009">
    <property type="entry name" value="GDPD"/>
    <property type="match status" value="1"/>
</dbReference>
<organism evidence="3 4">
    <name type="scientific">Mucilaginibacter litoreus</name>
    <dbReference type="NCBI Taxonomy" id="1048221"/>
    <lineage>
        <taxon>Bacteria</taxon>
        <taxon>Pseudomonadati</taxon>
        <taxon>Bacteroidota</taxon>
        <taxon>Sphingobacteriia</taxon>
        <taxon>Sphingobacteriales</taxon>
        <taxon>Sphingobacteriaceae</taxon>
        <taxon>Mucilaginibacter</taxon>
    </lineage>
</organism>
<dbReference type="InterPro" id="IPR030395">
    <property type="entry name" value="GP_PDE_dom"/>
</dbReference>
<evidence type="ECO:0000313" key="4">
    <source>
        <dbReference type="Proteomes" id="UP001597010"/>
    </source>
</evidence>
<dbReference type="CDD" id="cd08567">
    <property type="entry name" value="GDPD_SpGDE_like"/>
    <property type="match status" value="1"/>
</dbReference>
<dbReference type="PANTHER" id="PTHR46211">
    <property type="entry name" value="GLYCEROPHOSPHORYL DIESTER PHOSPHODIESTERASE"/>
    <property type="match status" value="1"/>
</dbReference>
<dbReference type="SUPFAM" id="SSF51695">
    <property type="entry name" value="PLC-like phosphodiesterases"/>
    <property type="match status" value="1"/>
</dbReference>
<keyword evidence="1" id="KW-0732">Signal</keyword>
<feature type="chain" id="PRO_5045063981" evidence="1">
    <location>
        <begin position="24"/>
        <end position="291"/>
    </location>
</feature>
<reference evidence="4" key="1">
    <citation type="journal article" date="2019" name="Int. J. Syst. Evol. Microbiol.">
        <title>The Global Catalogue of Microorganisms (GCM) 10K type strain sequencing project: providing services to taxonomists for standard genome sequencing and annotation.</title>
        <authorList>
            <consortium name="The Broad Institute Genomics Platform"/>
            <consortium name="The Broad Institute Genome Sequencing Center for Infectious Disease"/>
            <person name="Wu L."/>
            <person name="Ma J."/>
        </authorList>
    </citation>
    <scope>NUCLEOTIDE SEQUENCE [LARGE SCALE GENOMIC DNA]</scope>
    <source>
        <strain evidence="4">CCUG 61484</strain>
    </source>
</reference>
<evidence type="ECO:0000256" key="1">
    <source>
        <dbReference type="SAM" id="SignalP"/>
    </source>
</evidence>
<evidence type="ECO:0000313" key="3">
    <source>
        <dbReference type="EMBL" id="MFD0792751.1"/>
    </source>
</evidence>
<gene>
    <name evidence="3" type="ORF">ACFQZX_03930</name>
</gene>
<evidence type="ECO:0000259" key="2">
    <source>
        <dbReference type="PROSITE" id="PS51704"/>
    </source>
</evidence>
<feature type="domain" description="GP-PDE" evidence="2">
    <location>
        <begin position="27"/>
        <end position="291"/>
    </location>
</feature>
<dbReference type="PROSITE" id="PS51704">
    <property type="entry name" value="GP_PDE"/>
    <property type="match status" value="1"/>
</dbReference>
<name>A0ABW3AQH9_9SPHI</name>
<proteinExistence type="predicted"/>
<dbReference type="RefSeq" id="WP_377111516.1">
    <property type="nucleotide sequence ID" value="NZ_JBHTHZ010000002.1"/>
</dbReference>
<dbReference type="Proteomes" id="UP001597010">
    <property type="component" value="Unassembled WGS sequence"/>
</dbReference>
<keyword evidence="4" id="KW-1185">Reference proteome</keyword>
<dbReference type="PANTHER" id="PTHR46211:SF14">
    <property type="entry name" value="GLYCEROPHOSPHODIESTER PHOSPHODIESTERASE"/>
    <property type="match status" value="1"/>
</dbReference>
<dbReference type="Gene3D" id="3.20.20.190">
    <property type="entry name" value="Phosphatidylinositol (PI) phosphodiesterase"/>
    <property type="match status" value="1"/>
</dbReference>